<evidence type="ECO:0000259" key="4">
    <source>
        <dbReference type="Pfam" id="PF00931"/>
    </source>
</evidence>
<dbReference type="Gene3D" id="1.10.10.10">
    <property type="entry name" value="Winged helix-like DNA-binding domain superfamily/Winged helix DNA-binding domain"/>
    <property type="match status" value="1"/>
</dbReference>
<dbReference type="InterPro" id="IPR056789">
    <property type="entry name" value="LRR_R13L1-DRL21"/>
</dbReference>
<evidence type="ECO:0000313" key="8">
    <source>
        <dbReference type="EnsemblPlants" id="ORUFI03G25930.1"/>
    </source>
</evidence>
<evidence type="ECO:0000259" key="7">
    <source>
        <dbReference type="Pfam" id="PF25019"/>
    </source>
</evidence>
<dbReference type="InterPro" id="IPR002182">
    <property type="entry name" value="NB-ARC"/>
</dbReference>
<name>A0A0E0NXX0_ORYRU</name>
<sequence length="1053" mass="119723">MAELRLLTFKVEHLLEELRWEAQHNKALVDGHRNRMMRNMYIPLVLPRSMKRKLKMITGQLNALGAEINGFINHVPLVMQNNIVGRVHEKQEIKQKLFCLDRYKHEGLKVLCVVGIEGVGKTALVQLIFDEVNVKEYFSLCIWVNVSRQFDAMRITKRIIEVATCEPLETQMDHKEEKELQSYLQNILHERRFLLVLDDVCDENTNGWEELRTSLASGASGSTVIVTTRELCVARTLEAPASGIIELGPMSDDEIWSIMRQRMLCGLDDKPELIQVGQSLVQKCHGIPLAAVTLGDLLRKKGTSNEWSSVIEAANEWLALAESDMLTTTAGVASVALQMSYEHLQPDTKRCFAFCALFPEAFEVDGDMLIQLWMANDMVWYDTEGMGAWMLDRLQSRSFLQDVSQPYNGVTIYKMHPLVHGIATSAAGKEIRILHQGHQLTEVMPELHHLSVVGSGLDVDMILPNARGIHTLLSQGEGCRISVSNPDFWKSNSLRALDLHGLLSASVPFSCQDMKHLRYLDLSRSWITSLPEDFFMIYNLQTLRLSDCFYLKQLPENMRFMENLRHIYIDGCFRLENMPSNMGQLQNLQTLTTYIVGNGDGYGIEEIKSMDLGGRLEIYNLKNMRDKSKAEAANLSLKTRMSNMLLCWGMFRDDEVNAYNAEEVMEALRTPMCVQTLKVWRYPGSILPIWWPGQTLANLVKLTIKDCARCKRLPPVQYFPSLEVLHLEGMDSLTLFCDNVSMDNIEVSYYRFFWRLKSLILCDMPSLEKWQEDEVIEVFTIPVLEEMKLINCPKLVTIPNVPMLRCFIVEGQNKQQLYSLAPSSSKSKGPSCRIYMASNAGKKLIQIDVSSDTVCPWCFVGKKNLEKAMEQNKDKFDFEVRWHPFFLNPNAPKEGIKKSDYYRMKFGPIQFEHATARMTEIFRGLGMEYDMSGLTGNTMDSHRLITLAGHQGYDKQSALVEELFQSYFCHGKFIGDRQVLLDAARKVGIEGAEELLQDSNKGVDEVKEELNKYSSGISGVPHFVINGKFQLSGGQPPNAFTRAFDVAAKDGAQ</sequence>
<dbReference type="GO" id="GO:0016491">
    <property type="term" value="F:oxidoreductase activity"/>
    <property type="evidence" value="ECO:0007669"/>
    <property type="project" value="InterPro"/>
</dbReference>
<dbReference type="GO" id="GO:0043531">
    <property type="term" value="F:ADP binding"/>
    <property type="evidence" value="ECO:0007669"/>
    <property type="project" value="InterPro"/>
</dbReference>
<dbReference type="FunFam" id="3.40.50.300:FF:001091">
    <property type="entry name" value="Probable disease resistance protein At1g61300"/>
    <property type="match status" value="1"/>
</dbReference>
<dbReference type="Pfam" id="PF01323">
    <property type="entry name" value="DSBA"/>
    <property type="match status" value="1"/>
</dbReference>
<dbReference type="PRINTS" id="PR00364">
    <property type="entry name" value="DISEASERSIST"/>
</dbReference>
<evidence type="ECO:0000256" key="1">
    <source>
        <dbReference type="ARBA" id="ARBA00022614"/>
    </source>
</evidence>
<dbReference type="PANTHER" id="PTHR36766">
    <property type="entry name" value="PLANT BROAD-SPECTRUM MILDEW RESISTANCE PROTEIN RPW8"/>
    <property type="match status" value="1"/>
</dbReference>
<dbReference type="EnsemblPlants" id="ORUFI03G25930.1">
    <property type="protein sequence ID" value="ORUFI03G25930.1"/>
    <property type="gene ID" value="ORUFI03G25930"/>
</dbReference>
<reference evidence="9" key="1">
    <citation type="submission" date="2013-06" db="EMBL/GenBank/DDBJ databases">
        <authorList>
            <person name="Zhao Q."/>
        </authorList>
    </citation>
    <scope>NUCLEOTIDE SEQUENCE</scope>
    <source>
        <strain evidence="9">cv. W1943</strain>
    </source>
</reference>
<dbReference type="InterPro" id="IPR036249">
    <property type="entry name" value="Thioredoxin-like_sf"/>
</dbReference>
<dbReference type="Pfam" id="PF23559">
    <property type="entry name" value="WHD_DRP"/>
    <property type="match status" value="1"/>
</dbReference>
<keyword evidence="2" id="KW-0677">Repeat</keyword>
<evidence type="ECO:0000259" key="6">
    <source>
        <dbReference type="Pfam" id="PF23559"/>
    </source>
</evidence>
<dbReference type="InterPro" id="IPR032675">
    <property type="entry name" value="LRR_dom_sf"/>
</dbReference>
<dbReference type="Gene3D" id="1.10.8.430">
    <property type="entry name" value="Helical domain of apoptotic protease-activating factors"/>
    <property type="match status" value="1"/>
</dbReference>
<dbReference type="PANTHER" id="PTHR36766:SF55">
    <property type="entry name" value="OS11G0492900 PROTEIN"/>
    <property type="match status" value="1"/>
</dbReference>
<proteinExistence type="predicted"/>
<organism evidence="8 9">
    <name type="scientific">Oryza rufipogon</name>
    <name type="common">Brownbeard rice</name>
    <name type="synonym">Asian wild rice</name>
    <dbReference type="NCBI Taxonomy" id="4529"/>
    <lineage>
        <taxon>Eukaryota</taxon>
        <taxon>Viridiplantae</taxon>
        <taxon>Streptophyta</taxon>
        <taxon>Embryophyta</taxon>
        <taxon>Tracheophyta</taxon>
        <taxon>Spermatophyta</taxon>
        <taxon>Magnoliopsida</taxon>
        <taxon>Liliopsida</taxon>
        <taxon>Poales</taxon>
        <taxon>Poaceae</taxon>
        <taxon>BOP clade</taxon>
        <taxon>Oryzoideae</taxon>
        <taxon>Oryzeae</taxon>
        <taxon>Oryzinae</taxon>
        <taxon>Oryza</taxon>
    </lineage>
</organism>
<dbReference type="SUPFAM" id="SSF52833">
    <property type="entry name" value="Thioredoxin-like"/>
    <property type="match status" value="1"/>
</dbReference>
<evidence type="ECO:0000313" key="9">
    <source>
        <dbReference type="Proteomes" id="UP000008022"/>
    </source>
</evidence>
<dbReference type="Gramene" id="ORUFI03G25930.1">
    <property type="protein sequence ID" value="ORUFI03G25930.1"/>
    <property type="gene ID" value="ORUFI03G25930"/>
</dbReference>
<dbReference type="GO" id="GO:0006952">
    <property type="term" value="P:defense response"/>
    <property type="evidence" value="ECO:0007669"/>
    <property type="project" value="UniProtKB-KW"/>
</dbReference>
<dbReference type="InterPro" id="IPR036388">
    <property type="entry name" value="WH-like_DNA-bd_sf"/>
</dbReference>
<dbReference type="eggNOG" id="KOG4658">
    <property type="taxonomic scope" value="Eukaryota"/>
</dbReference>
<keyword evidence="3" id="KW-0611">Plant defense</keyword>
<evidence type="ECO:0000256" key="3">
    <source>
        <dbReference type="ARBA" id="ARBA00022821"/>
    </source>
</evidence>
<feature type="domain" description="DSBA-like thioredoxin" evidence="5">
    <location>
        <begin position="846"/>
        <end position="1043"/>
    </location>
</feature>
<keyword evidence="1" id="KW-0433">Leucine-rich repeat</keyword>
<dbReference type="Proteomes" id="UP000008022">
    <property type="component" value="Unassembled WGS sequence"/>
</dbReference>
<dbReference type="Gene3D" id="3.40.30.10">
    <property type="entry name" value="Glutaredoxin"/>
    <property type="match status" value="1"/>
</dbReference>
<feature type="domain" description="R13L1/DRL21-like LRR repeat region" evidence="7">
    <location>
        <begin position="604"/>
        <end position="730"/>
    </location>
</feature>
<dbReference type="Gene3D" id="3.80.10.10">
    <property type="entry name" value="Ribonuclease Inhibitor"/>
    <property type="match status" value="1"/>
</dbReference>
<dbReference type="Pfam" id="PF00931">
    <property type="entry name" value="NB-ARC"/>
    <property type="match status" value="1"/>
</dbReference>
<dbReference type="CDD" id="cd03024">
    <property type="entry name" value="DsbA_FrnE"/>
    <property type="match status" value="1"/>
</dbReference>
<protein>
    <recommendedName>
        <fullName evidence="10">DSBA-like thioredoxin domain-containing protein</fullName>
    </recommendedName>
</protein>
<evidence type="ECO:0000259" key="5">
    <source>
        <dbReference type="Pfam" id="PF01323"/>
    </source>
</evidence>
<dbReference type="OMA" id="CEPLETQ"/>
<reference evidence="8" key="2">
    <citation type="submission" date="2015-06" db="UniProtKB">
        <authorList>
            <consortium name="EnsemblPlants"/>
        </authorList>
    </citation>
    <scope>IDENTIFICATION</scope>
</reference>
<accession>A0A0E0NXX0</accession>
<dbReference type="SUPFAM" id="SSF52540">
    <property type="entry name" value="P-loop containing nucleoside triphosphate hydrolases"/>
    <property type="match status" value="1"/>
</dbReference>
<dbReference type="Pfam" id="PF25019">
    <property type="entry name" value="LRR_R13L1-DRL21"/>
    <property type="match status" value="1"/>
</dbReference>
<dbReference type="InterPro" id="IPR001853">
    <property type="entry name" value="DSBA-like_thioredoxin_dom"/>
</dbReference>
<evidence type="ECO:0008006" key="10">
    <source>
        <dbReference type="Google" id="ProtNLM"/>
    </source>
</evidence>
<dbReference type="InterPro" id="IPR042197">
    <property type="entry name" value="Apaf_helical"/>
</dbReference>
<feature type="domain" description="Disease resistance protein winged helix" evidence="6">
    <location>
        <begin position="357"/>
        <end position="423"/>
    </location>
</feature>
<dbReference type="Gene3D" id="3.40.50.300">
    <property type="entry name" value="P-loop containing nucleotide triphosphate hydrolases"/>
    <property type="match status" value="1"/>
</dbReference>
<dbReference type="InterPro" id="IPR027417">
    <property type="entry name" value="P-loop_NTPase"/>
</dbReference>
<dbReference type="AlphaFoldDB" id="A0A0E0NXX0"/>
<keyword evidence="9" id="KW-1185">Reference proteome</keyword>
<dbReference type="SUPFAM" id="SSF52058">
    <property type="entry name" value="L domain-like"/>
    <property type="match status" value="1"/>
</dbReference>
<evidence type="ECO:0000256" key="2">
    <source>
        <dbReference type="ARBA" id="ARBA00022737"/>
    </source>
</evidence>
<dbReference type="HOGENOM" id="CLU_000837_8_1_1"/>
<feature type="domain" description="NB-ARC" evidence="4">
    <location>
        <begin position="92"/>
        <end position="261"/>
    </location>
</feature>
<dbReference type="InterPro" id="IPR058922">
    <property type="entry name" value="WHD_DRP"/>
</dbReference>
<dbReference type="STRING" id="4529.A0A0E0NXX0"/>